<dbReference type="Proteomes" id="UP000029859">
    <property type="component" value="Unassembled WGS sequence"/>
</dbReference>
<dbReference type="EMBL" id="JRHO01000009">
    <property type="protein sequence ID" value="KGK99367.1"/>
    <property type="molecule type" value="Genomic_DNA"/>
</dbReference>
<protein>
    <submittedName>
        <fullName evidence="1">Uncharacterized protein</fullName>
    </submittedName>
</protein>
<dbReference type="AlphaFoldDB" id="A0A099T2L9"/>
<comment type="caution">
    <text evidence="1">The sequence shown here is derived from an EMBL/GenBank/DDBJ whole genome shotgun (WGS) entry which is preliminary data.</text>
</comment>
<evidence type="ECO:0000313" key="2">
    <source>
        <dbReference type="Proteomes" id="UP000029859"/>
    </source>
</evidence>
<sequence>MSDKYNDYGFRDVVRTRLFSGNVKISEYDGAHNTHNAESTAHFRTLQLSQFNKKKEGYDNVQLTIDDLNVIERELPKWRALLQEDLAVDEDPVSDPVSA</sequence>
<name>A0A099T2L9_METMT</name>
<proteinExistence type="predicted"/>
<gene>
    <name evidence="1" type="ORF">LI82_05020</name>
</gene>
<accession>A0A099T2L9</accession>
<keyword evidence="2" id="KW-1185">Reference proteome</keyword>
<dbReference type="RefSeq" id="WP_048193764.1">
    <property type="nucleotide sequence ID" value="NZ_CAAGSM010000006.1"/>
</dbReference>
<organism evidence="1 2">
    <name type="scientific">Methanococcoides methylutens</name>
    <dbReference type="NCBI Taxonomy" id="2226"/>
    <lineage>
        <taxon>Archaea</taxon>
        <taxon>Methanobacteriati</taxon>
        <taxon>Methanobacteriota</taxon>
        <taxon>Stenosarchaea group</taxon>
        <taxon>Methanomicrobia</taxon>
        <taxon>Methanosarcinales</taxon>
        <taxon>Methanosarcinaceae</taxon>
        <taxon>Methanococcoides</taxon>
    </lineage>
</organism>
<reference evidence="1 2" key="1">
    <citation type="submission" date="2014-09" db="EMBL/GenBank/DDBJ databases">
        <title>Draft genome sequence of an obligately methylotrophic methanogen, Methanococcoides methylutens, isolated from marine sediment.</title>
        <authorList>
            <person name="Guan Y."/>
            <person name="Ngugi D.K."/>
            <person name="Blom J."/>
            <person name="Ali S."/>
            <person name="Ferry J.G."/>
            <person name="Stingl U."/>
        </authorList>
    </citation>
    <scope>NUCLEOTIDE SEQUENCE [LARGE SCALE GENOMIC DNA]</scope>
    <source>
        <strain evidence="1 2">DSM 2657</strain>
    </source>
</reference>
<evidence type="ECO:0000313" key="1">
    <source>
        <dbReference type="EMBL" id="KGK99367.1"/>
    </source>
</evidence>